<dbReference type="Proteomes" id="UP001165079">
    <property type="component" value="Unassembled WGS sequence"/>
</dbReference>
<dbReference type="RefSeq" id="WP_285661945.1">
    <property type="nucleotide sequence ID" value="NZ_BSTX01000001.1"/>
</dbReference>
<accession>A0A9W6SJ66</accession>
<dbReference type="SUPFAM" id="SSF82607">
    <property type="entry name" value="YbaB-like"/>
    <property type="match status" value="1"/>
</dbReference>
<proteinExistence type="predicted"/>
<evidence type="ECO:0008006" key="3">
    <source>
        <dbReference type="Google" id="ProtNLM"/>
    </source>
</evidence>
<protein>
    <recommendedName>
        <fullName evidence="3">YbaB/EbfC DNA-binding family protein</fullName>
    </recommendedName>
</protein>
<keyword evidence="2" id="KW-1185">Reference proteome</keyword>
<name>A0A9W6SJ66_9ACTN</name>
<organism evidence="1 2">
    <name type="scientific">Actinorhabdospora filicis</name>
    <dbReference type="NCBI Taxonomy" id="1785913"/>
    <lineage>
        <taxon>Bacteria</taxon>
        <taxon>Bacillati</taxon>
        <taxon>Actinomycetota</taxon>
        <taxon>Actinomycetes</taxon>
        <taxon>Micromonosporales</taxon>
        <taxon>Micromonosporaceae</taxon>
        <taxon>Actinorhabdospora</taxon>
    </lineage>
</organism>
<dbReference type="Gene3D" id="3.30.1310.10">
    <property type="entry name" value="Nucleoid-associated protein YbaB-like domain"/>
    <property type="match status" value="1"/>
</dbReference>
<dbReference type="Pfam" id="PF02575">
    <property type="entry name" value="YbaB_DNA_bd"/>
    <property type="match status" value="1"/>
</dbReference>
<comment type="caution">
    <text evidence="1">The sequence shown here is derived from an EMBL/GenBank/DDBJ whole genome shotgun (WGS) entry which is preliminary data.</text>
</comment>
<gene>
    <name evidence="1" type="ORF">Afil01_15940</name>
</gene>
<dbReference type="InterPro" id="IPR036894">
    <property type="entry name" value="YbaB-like_sf"/>
</dbReference>
<dbReference type="InterPro" id="IPR004401">
    <property type="entry name" value="YbaB/EbfC"/>
</dbReference>
<reference evidence="1" key="1">
    <citation type="submission" date="2023-03" db="EMBL/GenBank/DDBJ databases">
        <title>Actinorhabdospora filicis NBRC 111898.</title>
        <authorList>
            <person name="Ichikawa N."/>
            <person name="Sato H."/>
            <person name="Tonouchi N."/>
        </authorList>
    </citation>
    <scope>NUCLEOTIDE SEQUENCE</scope>
    <source>
        <strain evidence="1">NBRC 111898</strain>
    </source>
</reference>
<dbReference type="AlphaFoldDB" id="A0A9W6SJ66"/>
<dbReference type="EMBL" id="BSTX01000001">
    <property type="protein sequence ID" value="GLZ76787.1"/>
    <property type="molecule type" value="Genomic_DNA"/>
</dbReference>
<sequence>MAQFDYEEWARGFDDQIAVMQEKAERASAAVTEGDYTHSHRRGVLTITVGASGNVVQVRFGAAAEGLSAPQLSIAFMETYGEAVTEAARRLQERLAEITGDTSSLMEVLRANVPLPDADR</sequence>
<evidence type="ECO:0000313" key="2">
    <source>
        <dbReference type="Proteomes" id="UP001165079"/>
    </source>
</evidence>
<evidence type="ECO:0000313" key="1">
    <source>
        <dbReference type="EMBL" id="GLZ76787.1"/>
    </source>
</evidence>
<dbReference type="GO" id="GO:0003677">
    <property type="term" value="F:DNA binding"/>
    <property type="evidence" value="ECO:0007669"/>
    <property type="project" value="InterPro"/>
</dbReference>